<gene>
    <name evidence="1" type="ORF">DA803_02690</name>
</gene>
<dbReference type="OrthoDB" id="400857at2"/>
<dbReference type="Proteomes" id="UP000252477">
    <property type="component" value="Chromosome"/>
</dbReference>
<evidence type="ECO:0000313" key="2">
    <source>
        <dbReference type="Proteomes" id="UP000252477"/>
    </source>
</evidence>
<dbReference type="AlphaFoldDB" id="A0A2Z5IQV3"/>
<dbReference type="RefSeq" id="WP_114191076.1">
    <property type="nucleotide sequence ID" value="NZ_CP029295.1"/>
</dbReference>
<name>A0A2Z5IQV3_9BACT</name>
<reference evidence="1 2" key="1">
    <citation type="submission" date="2018-05" db="EMBL/GenBank/DDBJ databases">
        <title>Annotation of the Mycoplasma phocidae genome.</title>
        <authorList>
            <person name="Brown D.R."/>
            <person name="Kutish G.F."/>
            <person name="Frasca S.Jr."/>
        </authorList>
    </citation>
    <scope>NUCLEOTIDE SEQUENCE [LARGE SCALE GENOMIC DNA]</scope>
    <source>
        <strain evidence="1 2">105</strain>
    </source>
</reference>
<dbReference type="KEGG" id="mpho:DA803_02690"/>
<dbReference type="EMBL" id="CP029295">
    <property type="protein sequence ID" value="AXE60977.1"/>
    <property type="molecule type" value="Genomic_DNA"/>
</dbReference>
<organism evidence="1 2">
    <name type="scientific">[Mycoplasma] phocae</name>
    <dbReference type="NCBI Taxonomy" id="142651"/>
    <lineage>
        <taxon>Bacteria</taxon>
        <taxon>Bacillati</taxon>
        <taxon>Mycoplasmatota</taxon>
        <taxon>Mycoplasmoidales</taxon>
        <taxon>Metamycoplasmataceae</taxon>
        <taxon>Metamycoplasma</taxon>
    </lineage>
</organism>
<keyword evidence="2" id="KW-1185">Reference proteome</keyword>
<accession>A0A2Z5IQV3</accession>
<sequence>MRKKIILAPLIVSIATFSSVIPLSTSSSSYLKQNKNINTSIISNGNNDNAIRNTFTLEIDGKNKKFNSNNEAFKFIKENGKIKTKRYLGSKTLKNDDRVVNLDETIINEYDPKKIKPAYKTIYENYTDDQKFSITSYLNEAEIIKRYLDISGNEFRYYNEAVQSISDSYNKNIIENLLYQYQSPDKKTHYFNPFSKFDQRRFFNLLRTDNKNIINGYKIQDDNENYNLLVDYENKFFNEIFLDIFRKYVSILKRKIEETNIYKIVLFPSINEEYYGDPKLVPKWDFKFLINGKKNGWNEKHNEGNLNYNRLEKYVSKKWIKKYLSEQQYAENHKIFKSMISYLYPLKKEIDDDFYNIVFTRKFKKNSFLDFENLNFNAFMPELKYKRFADTSIEWYNFKKFGEFFKSLKIEDIFGFNISIDIDKEKLWNEVFNIDKLEFQSIFNETLNQTTFKEIEFKNELKKLSNFFYNAHLNYFKNSVDDHVVVSSQVDFGYSKINYFSKKGSDNYVNNSKENIFDNLFANDWLNKDDFSLYSQNYLQKFKNEIIHLNKNPIWNNGDNISNYKIVKNNDNLLMVLLDQYKNNYFDIIQSNLRKEDISYNENFNNLNSFDEKIEYILNHWVKLSKAKKILLSDDISSKVGETQLLDTLKNHAFLNIEDDINLSLIMKKTFIAKDEDKFIFNSPYNEELTFNNKEFKNFKEQLEKTGVTPRVKFKIEKLQNYLKSNGLNVNDYLLSFNDPEIILQNYRLLLNSLILPSRQKAYYVDGDKKNLLDLNFFDLWEIEINKRKYHFATLEDLNNFVYKYINNFKKEIRN</sequence>
<proteinExistence type="predicted"/>
<evidence type="ECO:0000313" key="1">
    <source>
        <dbReference type="EMBL" id="AXE60977.1"/>
    </source>
</evidence>
<protein>
    <submittedName>
        <fullName evidence="1">Uncharacterized protein</fullName>
    </submittedName>
</protein>